<accession>A0A662Z935</accession>
<name>A0A662Z935_9GAMM</name>
<reference evidence="1 2" key="1">
    <citation type="submission" date="2016-10" db="EMBL/GenBank/DDBJ databases">
        <authorList>
            <person name="Varghese N."/>
            <person name="Submissions S."/>
        </authorList>
    </citation>
    <scope>NUCLEOTIDE SEQUENCE [LARGE SCALE GENOMIC DNA]</scope>
    <source>
        <strain evidence="1 2">22B</strain>
    </source>
</reference>
<dbReference type="Proteomes" id="UP000243374">
    <property type="component" value="Unassembled WGS sequence"/>
</dbReference>
<evidence type="ECO:0000313" key="1">
    <source>
        <dbReference type="EMBL" id="SFK08561.1"/>
    </source>
</evidence>
<sequence>MTVYTFAKKTFDLLDIFSRQQEDFERACSEDEQICKNIDFEHSRNEGIGLAFDQVGYQIRNAAKEVMSNAERAE</sequence>
<dbReference type="RefSeq" id="WP_074840612.1">
    <property type="nucleotide sequence ID" value="NZ_CP047056.1"/>
</dbReference>
<evidence type="ECO:0000313" key="2">
    <source>
        <dbReference type="Proteomes" id="UP000243374"/>
    </source>
</evidence>
<dbReference type="EMBL" id="FOSF01000023">
    <property type="protein sequence ID" value="SFK08561.1"/>
    <property type="molecule type" value="Genomic_DNA"/>
</dbReference>
<gene>
    <name evidence="1" type="ORF">SAMN04487865_10233</name>
</gene>
<organism evidence="1 2">
    <name type="scientific">Succinivibrio dextrinosolvens</name>
    <dbReference type="NCBI Taxonomy" id="83771"/>
    <lineage>
        <taxon>Bacteria</taxon>
        <taxon>Pseudomonadati</taxon>
        <taxon>Pseudomonadota</taxon>
        <taxon>Gammaproteobacteria</taxon>
        <taxon>Aeromonadales</taxon>
        <taxon>Succinivibrionaceae</taxon>
        <taxon>Succinivibrio</taxon>
    </lineage>
</organism>
<dbReference type="AlphaFoldDB" id="A0A662Z935"/>
<protein>
    <submittedName>
        <fullName evidence="1">Uncharacterized protein</fullName>
    </submittedName>
</protein>
<proteinExistence type="predicted"/>
<keyword evidence="2" id="KW-1185">Reference proteome</keyword>